<reference evidence="1 2" key="1">
    <citation type="journal article" date="2020" name="mSystems">
        <title>Defining Genomic and Predicted Metabolic Features of the Acetobacterium Genus.</title>
        <authorList>
            <person name="Ross D.E."/>
            <person name="Marshall C.W."/>
            <person name="Gulliver D."/>
            <person name="May H.D."/>
            <person name="Norman R.S."/>
        </authorList>
    </citation>
    <scope>NUCLEOTIDE SEQUENCE [LARGE SCALE GENOMIC DNA]</scope>
    <source>
        <strain evidence="1 2">DSM 9173</strain>
    </source>
</reference>
<dbReference type="Proteomes" id="UP000653358">
    <property type="component" value="Unassembled WGS sequence"/>
</dbReference>
<proteinExistence type="predicted"/>
<dbReference type="InterPro" id="IPR010181">
    <property type="entry name" value="CGCAxxGCC_motif"/>
</dbReference>
<keyword evidence="2" id="KW-1185">Reference proteome</keyword>
<accession>A0ABR6WH20</accession>
<gene>
    <name evidence="1" type="ORF">GH807_01710</name>
</gene>
<sequence length="162" mass="18334">MITHACQARELFEKGYNCSQSVFAAFCDETGMELETALKISSSFGGGMGRLREVCGAVTAMFMIAGIKYGYTDPRDDVKKAEHYKRIQALAFKFKERNGSYICRDLLDMVGTDNPIPKARTDEYYQTRPCEQLVGIAAEIMDEVINRKSLEHCCFEKNKRTV</sequence>
<organism evidence="1 2">
    <name type="scientific">Acetobacterium tundrae</name>
    <dbReference type="NCBI Taxonomy" id="132932"/>
    <lineage>
        <taxon>Bacteria</taxon>
        <taxon>Bacillati</taxon>
        <taxon>Bacillota</taxon>
        <taxon>Clostridia</taxon>
        <taxon>Eubacteriales</taxon>
        <taxon>Eubacteriaceae</taxon>
        <taxon>Acetobacterium</taxon>
    </lineage>
</organism>
<evidence type="ECO:0008006" key="3">
    <source>
        <dbReference type="Google" id="ProtNLM"/>
    </source>
</evidence>
<name>A0ABR6WH20_9FIRM</name>
<evidence type="ECO:0000313" key="1">
    <source>
        <dbReference type="EMBL" id="MBC3795768.1"/>
    </source>
</evidence>
<dbReference type="Pfam" id="PF09719">
    <property type="entry name" value="C_GCAxxG_C_C"/>
    <property type="match status" value="1"/>
</dbReference>
<protein>
    <recommendedName>
        <fullName evidence="3">C_GCAxxG_C_C family protein</fullName>
    </recommendedName>
</protein>
<dbReference type="NCBIfam" id="TIGR01909">
    <property type="entry name" value="C_GCAxxG_C_C"/>
    <property type="match status" value="1"/>
</dbReference>
<dbReference type="EMBL" id="WJBB01000002">
    <property type="protein sequence ID" value="MBC3795768.1"/>
    <property type="molecule type" value="Genomic_DNA"/>
</dbReference>
<comment type="caution">
    <text evidence="1">The sequence shown here is derived from an EMBL/GenBank/DDBJ whole genome shotgun (WGS) entry which is preliminary data.</text>
</comment>
<evidence type="ECO:0000313" key="2">
    <source>
        <dbReference type="Proteomes" id="UP000653358"/>
    </source>
</evidence>
<dbReference type="RefSeq" id="WP_148602463.1">
    <property type="nucleotide sequence ID" value="NZ_RXYB01000003.1"/>
</dbReference>